<dbReference type="PRINTS" id="PR01466">
    <property type="entry name" value="ARGDEIMINASE"/>
</dbReference>
<comment type="subcellular location">
    <subcellularLocation>
        <location evidence="3">Cytoplasm</location>
    </subcellularLocation>
</comment>
<reference evidence="5 6" key="1">
    <citation type="submission" date="2018-06" db="EMBL/GenBank/DDBJ databases">
        <authorList>
            <consortium name="Pathogen Informatics"/>
            <person name="Doyle S."/>
        </authorList>
    </citation>
    <scope>NUCLEOTIDE SEQUENCE [LARGE SCALE GENOMIC DNA]</scope>
    <source>
        <strain evidence="5 6">NCTC13184</strain>
    </source>
</reference>
<dbReference type="EMBL" id="UGRU01000001">
    <property type="protein sequence ID" value="SUA47946.1"/>
    <property type="molecule type" value="Genomic_DNA"/>
</dbReference>
<evidence type="ECO:0000313" key="6">
    <source>
        <dbReference type="Proteomes" id="UP000255082"/>
    </source>
</evidence>
<dbReference type="NCBIfam" id="NF002381">
    <property type="entry name" value="PRK01388.1"/>
    <property type="match status" value="1"/>
</dbReference>
<keyword evidence="3" id="KW-0963">Cytoplasm</keyword>
<proteinExistence type="inferred from homology"/>
<keyword evidence="2 3" id="KW-0378">Hydrolase</keyword>
<dbReference type="Proteomes" id="UP000255082">
    <property type="component" value="Unassembled WGS sequence"/>
</dbReference>
<protein>
    <recommendedName>
        <fullName evidence="3">Arginine deiminase</fullName>
        <shortName evidence="3">ADI</shortName>
        <ecNumber evidence="3">3.5.3.6</ecNumber>
    </recommendedName>
    <alternativeName>
        <fullName evidence="3">Arginine dihydrolase</fullName>
        <shortName evidence="3">AD</shortName>
    </alternativeName>
</protein>
<dbReference type="EC" id="3.5.3.6" evidence="3"/>
<keyword evidence="3" id="KW-0056">Arginine metabolism</keyword>
<dbReference type="Gene3D" id="1.10.3930.10">
    <property type="entry name" value="Arginine deiminase"/>
    <property type="match status" value="1"/>
</dbReference>
<comment type="similarity">
    <text evidence="1 3">Belongs to the arginine deiminase family.</text>
</comment>
<dbReference type="SUPFAM" id="SSF55909">
    <property type="entry name" value="Pentein"/>
    <property type="match status" value="1"/>
</dbReference>
<dbReference type="GO" id="GO:0016990">
    <property type="term" value="F:arginine deiminase activity"/>
    <property type="evidence" value="ECO:0007669"/>
    <property type="project" value="UniProtKB-UniRule"/>
</dbReference>
<dbReference type="PANTHER" id="PTHR47271:SF2">
    <property type="entry name" value="ARGININE DEIMINASE"/>
    <property type="match status" value="1"/>
</dbReference>
<gene>
    <name evidence="3 5" type="primary">arcA</name>
    <name evidence="5" type="ORF">NCTC13184_06490</name>
</gene>
<organism evidence="5 6">
    <name type="scientific">Nocardia africana</name>
    <dbReference type="NCBI Taxonomy" id="134964"/>
    <lineage>
        <taxon>Bacteria</taxon>
        <taxon>Bacillati</taxon>
        <taxon>Actinomycetota</taxon>
        <taxon>Actinomycetes</taxon>
        <taxon>Mycobacteriales</taxon>
        <taxon>Nocardiaceae</taxon>
        <taxon>Nocardia</taxon>
    </lineage>
</organism>
<comment type="caution">
    <text evidence="3">Lacks conserved residue(s) required for the propagation of feature annotation.</text>
</comment>
<accession>A0A378X2X6</accession>
<dbReference type="AlphaFoldDB" id="A0A378X2X6"/>
<sequence length="482" mass="51791">MTGREPGTSPPHSGPISPGTGSGPVGEQFRANPAAAHYGRDMGPEAVPPARPFSVTTEVGTLRAVLLHRPGDELRRLTPRNNDQLLFDAIPWVERAQQEHEIFADVLRGRGVEVLLLADLLTETLAVSGAGRSMGITAAVDARRIGYALAEDLKTYLRAVPAPDLARILMAGMTFDELPFEPDAASLVRRMHHGTDFVIDPLPNLLFTRDSSFWVGPKVAITSLALPARARETSLTDLVYAFHPRFLGVRRAYESHTAPMEGGDVLLLSPGVVAIGVGERTSPAGAEALARSLFDDALAHTVLVVPIAQNRATMHLDTVCTMVDRDAVVMYPGVQNSLRAFTIRVDGDSVRMSGPDPFLPAAAEAMGIDKLRVIDTGLDGVTAEREQWDDGNNTLALAPGVVVAYERNENTNTRLADAGIEVLTIPGSELGSGRAGPAACRARCRVTRCESRCWISRSTINRRCRRTNNCGWASSPGCNPAN</sequence>
<dbReference type="Gene3D" id="3.75.10.10">
    <property type="entry name" value="L-arginine/glycine Amidinotransferase, Chain A"/>
    <property type="match status" value="1"/>
</dbReference>
<feature type="region of interest" description="Disordered" evidence="4">
    <location>
        <begin position="1"/>
        <end position="33"/>
    </location>
</feature>
<name>A0A378X2X6_9NOCA</name>
<comment type="catalytic activity">
    <reaction evidence="3">
        <text>L-arginine + H2O = L-citrulline + NH4(+)</text>
        <dbReference type="Rhea" id="RHEA:19597"/>
        <dbReference type="ChEBI" id="CHEBI:15377"/>
        <dbReference type="ChEBI" id="CHEBI:28938"/>
        <dbReference type="ChEBI" id="CHEBI:32682"/>
        <dbReference type="ChEBI" id="CHEBI:57743"/>
        <dbReference type="EC" id="3.5.3.6"/>
    </reaction>
</comment>
<dbReference type="UniPathway" id="UPA00254">
    <property type="reaction ID" value="UER00364"/>
</dbReference>
<evidence type="ECO:0000256" key="2">
    <source>
        <dbReference type="ARBA" id="ARBA00022801"/>
    </source>
</evidence>
<evidence type="ECO:0000313" key="5">
    <source>
        <dbReference type="EMBL" id="SUA47946.1"/>
    </source>
</evidence>
<evidence type="ECO:0000256" key="4">
    <source>
        <dbReference type="SAM" id="MobiDB-lite"/>
    </source>
</evidence>
<evidence type="ECO:0000256" key="3">
    <source>
        <dbReference type="HAMAP-Rule" id="MF_00242"/>
    </source>
</evidence>
<evidence type="ECO:0000256" key="1">
    <source>
        <dbReference type="ARBA" id="ARBA00010206"/>
    </source>
</evidence>
<dbReference type="GO" id="GO:0019546">
    <property type="term" value="P:L-arginine deiminase pathway"/>
    <property type="evidence" value="ECO:0007669"/>
    <property type="project" value="TreeGrafter"/>
</dbReference>
<dbReference type="GO" id="GO:0005737">
    <property type="term" value="C:cytoplasm"/>
    <property type="evidence" value="ECO:0007669"/>
    <property type="project" value="UniProtKB-SubCell"/>
</dbReference>
<dbReference type="HAMAP" id="MF_00242">
    <property type="entry name" value="Arg_deiminase"/>
    <property type="match status" value="1"/>
</dbReference>
<dbReference type="PANTHER" id="PTHR47271">
    <property type="entry name" value="ARGININE DEIMINASE"/>
    <property type="match status" value="1"/>
</dbReference>
<dbReference type="Pfam" id="PF02274">
    <property type="entry name" value="ADI"/>
    <property type="match status" value="1"/>
</dbReference>
<comment type="pathway">
    <text evidence="3">Amino-acid degradation; L-arginine degradation via ADI pathway; carbamoyl phosphate from L-arginine: step 1/2.</text>
</comment>
<dbReference type="InterPro" id="IPR003876">
    <property type="entry name" value="Arg_deiminase"/>
</dbReference>